<keyword evidence="2" id="KW-0808">Transferase</keyword>
<dbReference type="PANTHER" id="PTHR47542:SF2">
    <property type="entry name" value="ACYL-COA N-ACYLTRANSFERASES (NAT) SUPERFAMILY PROTEIN"/>
    <property type="match status" value="1"/>
</dbReference>
<reference evidence="2 3" key="1">
    <citation type="journal article" date="2011" name="Front. Microbiol.">
        <title>Genomic signatures of strain selection and enhancement in Bacillus atrophaeus var. globigii, a historical biowarfare simulant.</title>
        <authorList>
            <person name="Gibbons H.S."/>
            <person name="Broomall S.M."/>
            <person name="McNew L.A."/>
            <person name="Daligault H."/>
            <person name="Chapman C."/>
            <person name="Bruce D."/>
            <person name="Karavis M."/>
            <person name="Krepps M."/>
            <person name="McGregor P.A."/>
            <person name="Hong C."/>
            <person name="Park K.H."/>
            <person name="Akmal A."/>
            <person name="Feldman A."/>
            <person name="Lin J.S."/>
            <person name="Chang W.E."/>
            <person name="Higgs B.W."/>
            <person name="Demirev P."/>
            <person name="Lindquist J."/>
            <person name="Liem A."/>
            <person name="Fochler E."/>
            <person name="Read T.D."/>
            <person name="Tapia R."/>
            <person name="Johnson S."/>
            <person name="Bishop-Lilly K.A."/>
            <person name="Detter C."/>
            <person name="Han C."/>
            <person name="Sozhamannan S."/>
            <person name="Rosenzweig C.N."/>
            <person name="Skowronski E.W."/>
        </authorList>
    </citation>
    <scope>NUCLEOTIDE SEQUENCE [LARGE SCALE GENOMIC DNA]</scope>
    <source>
        <strain evidence="2 3">AK5</strain>
    </source>
</reference>
<dbReference type="PROSITE" id="PS51186">
    <property type="entry name" value="GNAT"/>
    <property type="match status" value="1"/>
</dbReference>
<proteinExistence type="predicted"/>
<dbReference type="SUPFAM" id="SSF55729">
    <property type="entry name" value="Acyl-CoA N-acyltransferases (Nat)"/>
    <property type="match status" value="1"/>
</dbReference>
<dbReference type="GO" id="GO:0016747">
    <property type="term" value="F:acyltransferase activity, transferring groups other than amino-acyl groups"/>
    <property type="evidence" value="ECO:0007669"/>
    <property type="project" value="InterPro"/>
</dbReference>
<dbReference type="OrthoDB" id="27442at2"/>
<dbReference type="Pfam" id="PF00583">
    <property type="entry name" value="Acetyltransf_1"/>
    <property type="match status" value="1"/>
</dbReference>
<organism evidence="2 3">
    <name type="scientific">Aliidiomarina haloalkalitolerans</name>
    <dbReference type="NCBI Taxonomy" id="859059"/>
    <lineage>
        <taxon>Bacteria</taxon>
        <taxon>Pseudomonadati</taxon>
        <taxon>Pseudomonadota</taxon>
        <taxon>Gammaproteobacteria</taxon>
        <taxon>Alteromonadales</taxon>
        <taxon>Idiomarinaceae</taxon>
        <taxon>Aliidiomarina</taxon>
    </lineage>
</organism>
<comment type="caution">
    <text evidence="2">The sequence shown here is derived from an EMBL/GenBank/DDBJ whole genome shotgun (WGS) entry which is preliminary data.</text>
</comment>
<protein>
    <submittedName>
        <fullName evidence="2">N-acetyltransferase</fullName>
    </submittedName>
</protein>
<dbReference type="CDD" id="cd04301">
    <property type="entry name" value="NAT_SF"/>
    <property type="match status" value="1"/>
</dbReference>
<dbReference type="RefSeq" id="WP_126792677.1">
    <property type="nucleotide sequence ID" value="NZ_PIPI01000004.1"/>
</dbReference>
<dbReference type="InterPro" id="IPR016181">
    <property type="entry name" value="Acyl_CoA_acyltransferase"/>
</dbReference>
<dbReference type="Proteomes" id="UP000288212">
    <property type="component" value="Unassembled WGS sequence"/>
</dbReference>
<gene>
    <name evidence="2" type="ORF">CWE06_07360</name>
</gene>
<dbReference type="Gene3D" id="3.40.630.30">
    <property type="match status" value="1"/>
</dbReference>
<sequence length="150" mass="17032">MIIRRATSHDLEAIYALEQRCFNYDQIGKRSFARLLKQQTSLFWCAETADQLIGYAIVLTRKNSRKWRLYSLATAPEARGKGVARALVQAWLEEAQRQAIQILSLEVKCDNAAAIQLYRNVGFEVVDLLSSYYSDGSDGYRMQLTLSTAS</sequence>
<dbReference type="AlphaFoldDB" id="A0A432VU32"/>
<evidence type="ECO:0000313" key="3">
    <source>
        <dbReference type="Proteomes" id="UP000288212"/>
    </source>
</evidence>
<name>A0A432VU32_9GAMM</name>
<dbReference type="PANTHER" id="PTHR47542">
    <property type="entry name" value="ACYL-COA N-ACYLTRANSFERASES (NAT) SUPERFAMILY PROTEIN"/>
    <property type="match status" value="1"/>
</dbReference>
<accession>A0A432VU32</accession>
<keyword evidence="3" id="KW-1185">Reference proteome</keyword>
<evidence type="ECO:0000313" key="2">
    <source>
        <dbReference type="EMBL" id="RUO19846.1"/>
    </source>
</evidence>
<dbReference type="EMBL" id="PIPI01000004">
    <property type="protein sequence ID" value="RUO19846.1"/>
    <property type="molecule type" value="Genomic_DNA"/>
</dbReference>
<evidence type="ECO:0000259" key="1">
    <source>
        <dbReference type="PROSITE" id="PS51186"/>
    </source>
</evidence>
<feature type="domain" description="N-acetyltransferase" evidence="1">
    <location>
        <begin position="1"/>
        <end position="147"/>
    </location>
</feature>
<dbReference type="InterPro" id="IPR000182">
    <property type="entry name" value="GNAT_dom"/>
</dbReference>